<gene>
    <name evidence="2" type="ORF">LAESUDRAFT_724534</name>
</gene>
<reference evidence="2 3" key="1">
    <citation type="journal article" date="2016" name="Mol. Biol. Evol.">
        <title>Comparative Genomics of Early-Diverging Mushroom-Forming Fungi Provides Insights into the Origins of Lignocellulose Decay Capabilities.</title>
        <authorList>
            <person name="Nagy L.G."/>
            <person name="Riley R."/>
            <person name="Tritt A."/>
            <person name="Adam C."/>
            <person name="Daum C."/>
            <person name="Floudas D."/>
            <person name="Sun H."/>
            <person name="Yadav J.S."/>
            <person name="Pangilinan J."/>
            <person name="Larsson K.H."/>
            <person name="Matsuura K."/>
            <person name="Barry K."/>
            <person name="Labutti K."/>
            <person name="Kuo R."/>
            <person name="Ohm R.A."/>
            <person name="Bhattacharya S.S."/>
            <person name="Shirouzu T."/>
            <person name="Yoshinaga Y."/>
            <person name="Martin F.M."/>
            <person name="Grigoriev I.V."/>
            <person name="Hibbett D.S."/>
        </authorList>
    </citation>
    <scope>NUCLEOTIDE SEQUENCE [LARGE SCALE GENOMIC DNA]</scope>
    <source>
        <strain evidence="2 3">93-53</strain>
    </source>
</reference>
<organism evidence="2 3">
    <name type="scientific">Laetiporus sulphureus 93-53</name>
    <dbReference type="NCBI Taxonomy" id="1314785"/>
    <lineage>
        <taxon>Eukaryota</taxon>
        <taxon>Fungi</taxon>
        <taxon>Dikarya</taxon>
        <taxon>Basidiomycota</taxon>
        <taxon>Agaricomycotina</taxon>
        <taxon>Agaricomycetes</taxon>
        <taxon>Polyporales</taxon>
        <taxon>Laetiporus</taxon>
    </lineage>
</organism>
<accession>A0A165ER06</accession>
<sequence length="334" mass="35076">MASSSFSRPFSLAGPGGIRRSLSRSNSCPFIHANAASTSSTRRPNKHELEAVLAHAKVRAEARKVAQSHNSVGLGLPPKLSPAHVRTLAGKPVPASGGAPPHLMFGSTVRPQSPAAESDLFSPAIPFSPELALARIPPFLFDAPPTPAVARVPPFPSAVLRPTYPTRPRLYRGAPYVSPRQPLLPPHASQIFSPTVPRLSALGTFFNSLSPVVDIGVQPAFASELDPIVTPDELGARNVRLTPGAPTGWQIVGTNTDPVVAANELVLRDCRLTPGALVGSSISTRSASPTVPSIGTRSDGDFQSPTKPHSPVGLGIYMGLGRRGESDDEGTLYE</sequence>
<keyword evidence="3" id="KW-1185">Reference proteome</keyword>
<name>A0A165ER06_9APHY</name>
<evidence type="ECO:0000313" key="3">
    <source>
        <dbReference type="Proteomes" id="UP000076871"/>
    </source>
</evidence>
<dbReference type="AlphaFoldDB" id="A0A165ER06"/>
<dbReference type="GeneID" id="63825664"/>
<dbReference type="InParanoid" id="A0A165ER06"/>
<proteinExistence type="predicted"/>
<dbReference type="Proteomes" id="UP000076871">
    <property type="component" value="Unassembled WGS sequence"/>
</dbReference>
<dbReference type="EMBL" id="KV427618">
    <property type="protein sequence ID" value="KZT07585.1"/>
    <property type="molecule type" value="Genomic_DNA"/>
</dbReference>
<dbReference type="OrthoDB" id="2798956at2759"/>
<feature type="compositionally biased region" description="Polar residues" evidence="1">
    <location>
        <begin position="282"/>
        <end position="307"/>
    </location>
</feature>
<dbReference type="RefSeq" id="XP_040765325.1">
    <property type="nucleotide sequence ID" value="XM_040908635.1"/>
</dbReference>
<protein>
    <submittedName>
        <fullName evidence="2">Uncharacterized protein</fullName>
    </submittedName>
</protein>
<evidence type="ECO:0000313" key="2">
    <source>
        <dbReference type="EMBL" id="KZT07585.1"/>
    </source>
</evidence>
<feature type="region of interest" description="Disordered" evidence="1">
    <location>
        <begin position="282"/>
        <end position="334"/>
    </location>
</feature>
<evidence type="ECO:0000256" key="1">
    <source>
        <dbReference type="SAM" id="MobiDB-lite"/>
    </source>
</evidence>